<dbReference type="EMBL" id="CP003117">
    <property type="protein sequence ID" value="AET63778.1"/>
    <property type="molecule type" value="Genomic_DNA"/>
</dbReference>
<accession>G7WMB3</accession>
<proteinExistence type="predicted"/>
<organism evidence="2 3">
    <name type="scientific">Methanothrix harundinacea (strain 6Ac)</name>
    <name type="common">Methanosaeta harundinacea</name>
    <dbReference type="NCBI Taxonomy" id="1110509"/>
    <lineage>
        <taxon>Archaea</taxon>
        <taxon>Methanobacteriati</taxon>
        <taxon>Methanobacteriota</taxon>
        <taxon>Stenosarchaea group</taxon>
        <taxon>Methanomicrobia</taxon>
        <taxon>Methanotrichales</taxon>
        <taxon>Methanotrichaceae</taxon>
        <taxon>Methanothrix</taxon>
    </lineage>
</organism>
<dbReference type="HOGENOM" id="CLU_1451414_0_0_2"/>
<evidence type="ECO:0000313" key="3">
    <source>
        <dbReference type="Proteomes" id="UP000005877"/>
    </source>
</evidence>
<dbReference type="AlphaFoldDB" id="G7WMB3"/>
<sequence>MIKAWNGLFPGRDLDMGKLYQASACLCIAVLVLAATLPALGQDGERTETGTFIKDSERDGHGVLVVENNNPLNDNETRDAVAILIDANDTPTFAVYVREGESFEVQGIEDGVYDFYFTVGEVWDGELAAFLEPEFYRTENPLPFETEIKDGQVIYTQWTLTLEEVPGGDEEKIPVPEELFPSLKED</sequence>
<dbReference type="PATRIC" id="fig|1110509.7.peg.436"/>
<dbReference type="Proteomes" id="UP000005877">
    <property type="component" value="Chromosome"/>
</dbReference>
<name>G7WMB3_METH6</name>
<feature type="region of interest" description="Disordered" evidence="1">
    <location>
        <begin position="167"/>
        <end position="186"/>
    </location>
</feature>
<reference evidence="2 3" key="1">
    <citation type="journal article" date="2012" name="PLoS ONE">
        <title>The genome characteristics and predicted function of methyl-group oxidation pathway in the obligate aceticlastic methanogens, Methanosaeta spp.</title>
        <authorList>
            <person name="Zhu J."/>
            <person name="Zheng H."/>
            <person name="Ai G."/>
            <person name="Zhang G."/>
            <person name="Liu D."/>
            <person name="Liu X."/>
            <person name="Dong X."/>
        </authorList>
    </citation>
    <scope>NUCLEOTIDE SEQUENCE [LARGE SCALE GENOMIC DNA]</scope>
    <source>
        <strain evidence="2 3">6Ac</strain>
    </source>
</reference>
<evidence type="ECO:0000313" key="2">
    <source>
        <dbReference type="EMBL" id="AET63778.1"/>
    </source>
</evidence>
<protein>
    <submittedName>
        <fullName evidence="2">Uncharacterized protein</fullName>
    </submittedName>
</protein>
<dbReference type="STRING" id="1110509.Mhar_0392"/>
<dbReference type="KEGG" id="mhi:Mhar_0392"/>
<gene>
    <name evidence="2" type="ordered locus">Mhar_0392</name>
</gene>
<keyword evidence="3" id="KW-1185">Reference proteome</keyword>
<evidence type="ECO:0000256" key="1">
    <source>
        <dbReference type="SAM" id="MobiDB-lite"/>
    </source>
</evidence>